<name>A0A7T8H1B6_CALRO</name>
<gene>
    <name evidence="1" type="ORF">FKW44_015932</name>
</gene>
<sequence>MLPPAYKADEEWPKWVESALRYQAKAAAAANRASTGASPVPTNPNIGTLYKRESLKLFALWLEEGKPGSSTEPAILSASTSVPPKFPPDPVFSKTTLSVGLC</sequence>
<evidence type="ECO:0000313" key="1">
    <source>
        <dbReference type="EMBL" id="QQP41527.1"/>
    </source>
</evidence>
<accession>A0A7T8H1B6</accession>
<keyword evidence="2" id="KW-1185">Reference proteome</keyword>
<protein>
    <submittedName>
        <fullName evidence="1">Uncharacterized protein</fullName>
    </submittedName>
</protein>
<dbReference type="Proteomes" id="UP000595437">
    <property type="component" value="Chromosome 10"/>
</dbReference>
<proteinExistence type="predicted"/>
<evidence type="ECO:0000313" key="2">
    <source>
        <dbReference type="Proteomes" id="UP000595437"/>
    </source>
</evidence>
<organism evidence="1 2">
    <name type="scientific">Caligus rogercresseyi</name>
    <name type="common">Sea louse</name>
    <dbReference type="NCBI Taxonomy" id="217165"/>
    <lineage>
        <taxon>Eukaryota</taxon>
        <taxon>Metazoa</taxon>
        <taxon>Ecdysozoa</taxon>
        <taxon>Arthropoda</taxon>
        <taxon>Crustacea</taxon>
        <taxon>Multicrustacea</taxon>
        <taxon>Hexanauplia</taxon>
        <taxon>Copepoda</taxon>
        <taxon>Siphonostomatoida</taxon>
        <taxon>Caligidae</taxon>
        <taxon>Caligus</taxon>
    </lineage>
</organism>
<dbReference type="AlphaFoldDB" id="A0A7T8H1B6"/>
<reference evidence="2" key="1">
    <citation type="submission" date="2021-01" db="EMBL/GenBank/DDBJ databases">
        <title>Caligus Genome Assembly.</title>
        <authorList>
            <person name="Gallardo-Escarate C."/>
        </authorList>
    </citation>
    <scope>NUCLEOTIDE SEQUENCE [LARGE SCALE GENOMIC DNA]</scope>
</reference>
<dbReference type="EMBL" id="CP045899">
    <property type="protein sequence ID" value="QQP41527.1"/>
    <property type="molecule type" value="Genomic_DNA"/>
</dbReference>